<proteinExistence type="predicted"/>
<dbReference type="Proteomes" id="UP001628156">
    <property type="component" value="Unassembled WGS sequence"/>
</dbReference>
<dbReference type="EMBL" id="BAAFRS010000162">
    <property type="protein sequence ID" value="GAB1223828.1"/>
    <property type="molecule type" value="Genomic_DNA"/>
</dbReference>
<accession>A0ABQ0DLU6</accession>
<name>A0ABQ0DLU6_9EUKA</name>
<comment type="caution">
    <text evidence="1">The sequence shown here is derived from an EMBL/GenBank/DDBJ whole genome shotgun (WGS) entry which is preliminary data.</text>
</comment>
<protein>
    <submittedName>
        <fullName evidence="1">Uncharacterized protein</fullName>
    </submittedName>
</protein>
<organism evidence="1 2">
    <name type="scientific">Entamoeba nuttalli</name>
    <dbReference type="NCBI Taxonomy" id="412467"/>
    <lineage>
        <taxon>Eukaryota</taxon>
        <taxon>Amoebozoa</taxon>
        <taxon>Evosea</taxon>
        <taxon>Archamoebae</taxon>
        <taxon>Mastigamoebida</taxon>
        <taxon>Entamoebidae</taxon>
        <taxon>Entamoeba</taxon>
    </lineage>
</organism>
<keyword evidence="2" id="KW-1185">Reference proteome</keyword>
<evidence type="ECO:0000313" key="2">
    <source>
        <dbReference type="Proteomes" id="UP001628156"/>
    </source>
</evidence>
<sequence length="206" mass="24182">MTNTIPQRFSSHTQEEVLRNIQGLIQKVQSSLSINPETTDILYHHLEQIQGCTNIDQLLIFLYPLFFDLYRSPTLSSSMKQRMVSFFLNLLDSMNLAVNFNSMNEYNNGFIQSIQRMDHLRKIDINTMLDPLSFDFSHTLTEIPMREKRQKLKQLIANANCYQTQAIYTILLNKVNGWDFEINVDSFPDDIVEELLDMFDDLTFYC</sequence>
<gene>
    <name evidence="1" type="ORF">ENUP19_0162G0020</name>
</gene>
<reference evidence="1 2" key="1">
    <citation type="journal article" date="2019" name="PLoS Negl. Trop. Dis.">
        <title>Whole genome sequencing of Entamoeba nuttalli reveals mammalian host-related molecular signatures and a novel octapeptide-repeat surface protein.</title>
        <authorList>
            <person name="Tanaka M."/>
            <person name="Makiuchi T."/>
            <person name="Komiyama T."/>
            <person name="Shiina T."/>
            <person name="Osaki K."/>
            <person name="Tachibana H."/>
        </authorList>
    </citation>
    <scope>NUCLEOTIDE SEQUENCE [LARGE SCALE GENOMIC DNA]</scope>
    <source>
        <strain evidence="1 2">P19-061405</strain>
    </source>
</reference>
<evidence type="ECO:0000313" key="1">
    <source>
        <dbReference type="EMBL" id="GAB1223828.1"/>
    </source>
</evidence>